<keyword evidence="1" id="KW-1133">Transmembrane helix</keyword>
<feature type="transmembrane region" description="Helical" evidence="1">
    <location>
        <begin position="12"/>
        <end position="32"/>
    </location>
</feature>
<reference evidence="2 3" key="1">
    <citation type="submission" date="2019-08" db="EMBL/GenBank/DDBJ databases">
        <authorList>
            <person name="Seo Y.L."/>
        </authorList>
    </citation>
    <scope>NUCLEOTIDE SEQUENCE [LARGE SCALE GENOMIC DNA]</scope>
    <source>
        <strain evidence="2 3">MaA-C15</strain>
    </source>
</reference>
<keyword evidence="3" id="KW-1185">Reference proteome</keyword>
<evidence type="ECO:0000313" key="3">
    <source>
        <dbReference type="Proteomes" id="UP000323258"/>
    </source>
</evidence>
<dbReference type="AlphaFoldDB" id="A0A5D4GXW8"/>
<dbReference type="OrthoDB" id="5514977at2"/>
<evidence type="ECO:0000256" key="1">
    <source>
        <dbReference type="SAM" id="Phobius"/>
    </source>
</evidence>
<proteinExistence type="predicted"/>
<comment type="caution">
    <text evidence="2">The sequence shown here is derived from an EMBL/GenBank/DDBJ whole genome shotgun (WGS) entry which is preliminary data.</text>
</comment>
<reference evidence="2 3" key="2">
    <citation type="submission" date="2019-09" db="EMBL/GenBank/DDBJ databases">
        <title>Mesorhizobium sp. MaA-C15 isolated from Microcystis aeruginosa.</title>
        <authorList>
            <person name="Jeong S.E."/>
            <person name="Jin H.M."/>
            <person name="Jeon C.O."/>
        </authorList>
    </citation>
    <scope>NUCLEOTIDE SEQUENCE [LARGE SCALE GENOMIC DNA]</scope>
    <source>
        <strain evidence="2 3">MaA-C15</strain>
    </source>
</reference>
<accession>A0A5D4GXW8</accession>
<dbReference type="EMBL" id="VSZS01000060">
    <property type="protein sequence ID" value="TYR33248.1"/>
    <property type="molecule type" value="Genomic_DNA"/>
</dbReference>
<name>A0A5D4GXW8_9HYPH</name>
<sequence>MQLPEWVKPALGGAAGGAIALAILGFSMGGWVTAGTAQTMATTAANQAVVAALVPHCLAQAQSDPQASVVLAELKEARAMNRRTVIEKAGWATPINEERPNRALAQACQEALST</sequence>
<keyword evidence="1" id="KW-0472">Membrane</keyword>
<organism evidence="2 3">
    <name type="scientific">Neoaquamicrobium microcysteis</name>
    <dbReference type="NCBI Taxonomy" id="2682781"/>
    <lineage>
        <taxon>Bacteria</taxon>
        <taxon>Pseudomonadati</taxon>
        <taxon>Pseudomonadota</taxon>
        <taxon>Alphaproteobacteria</taxon>
        <taxon>Hyphomicrobiales</taxon>
        <taxon>Phyllobacteriaceae</taxon>
        <taxon>Neoaquamicrobium</taxon>
    </lineage>
</organism>
<dbReference type="Proteomes" id="UP000323258">
    <property type="component" value="Unassembled WGS sequence"/>
</dbReference>
<protein>
    <submittedName>
        <fullName evidence="2">Uncharacterized protein</fullName>
    </submittedName>
</protein>
<evidence type="ECO:0000313" key="2">
    <source>
        <dbReference type="EMBL" id="TYR33248.1"/>
    </source>
</evidence>
<gene>
    <name evidence="2" type="ORF">FY036_08460</name>
</gene>
<keyword evidence="1" id="KW-0812">Transmembrane</keyword>